<dbReference type="RefSeq" id="WP_200333685.1">
    <property type="nucleotide sequence ID" value="NZ_CP066786.1"/>
</dbReference>
<accession>A0A7T7HH07</accession>
<dbReference type="Proteomes" id="UP000596083">
    <property type="component" value="Chromosome"/>
</dbReference>
<sequence length="85" mass="9791">MEINSLDRGGFDFSEDIERLIRIVIAKNLGEELIAWFKANRFSERYSPIYVALLAAVRGERLLLDSNPEVRHAANLIYSRLVARK</sequence>
<organism evidence="1 2">
    <name type="scientific">Martelella lutilitoris</name>
    <dbReference type="NCBI Taxonomy" id="2583532"/>
    <lineage>
        <taxon>Bacteria</taxon>
        <taxon>Pseudomonadati</taxon>
        <taxon>Pseudomonadota</taxon>
        <taxon>Alphaproteobacteria</taxon>
        <taxon>Hyphomicrobiales</taxon>
        <taxon>Aurantimonadaceae</taxon>
        <taxon>Martelella</taxon>
    </lineage>
</organism>
<reference evidence="1 2" key="1">
    <citation type="submission" date="2020-12" db="EMBL/GenBank/DDBJ databases">
        <authorList>
            <person name="Zheng R.K."/>
            <person name="Sun C.M."/>
        </authorList>
    </citation>
    <scope>NUCLEOTIDE SEQUENCE [LARGE SCALE GENOMIC DNA]</scope>
    <source>
        <strain evidence="1 2">ZRK001</strain>
    </source>
</reference>
<dbReference type="KEGG" id="mlut:JET14_11615"/>
<evidence type="ECO:0000313" key="1">
    <source>
        <dbReference type="EMBL" id="QQM28990.1"/>
    </source>
</evidence>
<evidence type="ECO:0000313" key="2">
    <source>
        <dbReference type="Proteomes" id="UP000596083"/>
    </source>
</evidence>
<protein>
    <submittedName>
        <fullName evidence="1">Uncharacterized protein</fullName>
    </submittedName>
</protein>
<dbReference type="EMBL" id="CP066786">
    <property type="protein sequence ID" value="QQM28990.1"/>
    <property type="molecule type" value="Genomic_DNA"/>
</dbReference>
<proteinExistence type="predicted"/>
<name>A0A7T7HH07_9HYPH</name>
<gene>
    <name evidence="1" type="ORF">JET14_11615</name>
</gene>
<dbReference type="AlphaFoldDB" id="A0A7T7HH07"/>